<comment type="caution">
    <text evidence="1">The sequence shown here is derived from an EMBL/GenBank/DDBJ whole genome shotgun (WGS) entry which is preliminary data.</text>
</comment>
<dbReference type="EMBL" id="JANSHE010001672">
    <property type="protein sequence ID" value="KAJ3001596.1"/>
    <property type="molecule type" value="Genomic_DNA"/>
</dbReference>
<keyword evidence="2" id="KW-1185">Reference proteome</keyword>
<dbReference type="Proteomes" id="UP001144978">
    <property type="component" value="Unassembled WGS sequence"/>
</dbReference>
<proteinExistence type="predicted"/>
<evidence type="ECO:0000313" key="2">
    <source>
        <dbReference type="Proteomes" id="UP001144978"/>
    </source>
</evidence>
<sequence>MSGQPDPSAIVINESNVVVPLTNPIYEFNAYETGSFDPVLAAFTPTQYLGSPNSSVCATRFDQLSFIQGLSSTLFNIFNTSTAALLASSIGPLIEGINQTMPQSDIRLDAAQVPNPFRGIAKDTFVDTDSAMLTFVDGGEDGETTPFQPLLVQARGVDTIIAIDAPADTSDNWAAGDSLIATQERVKLLSPTYSFPPVPITQDEFLAQNLTKRPTFFGCNSPASSGDPLVIYIANGGPPLGQAPVTNTSTGQLSYTADEAQQFLDQVYDIATQGIPIPSSDGSLVKDPEWSACLACAVVDRARRRLGFERAGLCIGCFERYCWS</sequence>
<gene>
    <name evidence="1" type="ORF">NUW54_g6328</name>
</gene>
<organism evidence="1 2">
    <name type="scientific">Trametes sanguinea</name>
    <dbReference type="NCBI Taxonomy" id="158606"/>
    <lineage>
        <taxon>Eukaryota</taxon>
        <taxon>Fungi</taxon>
        <taxon>Dikarya</taxon>
        <taxon>Basidiomycota</taxon>
        <taxon>Agaricomycotina</taxon>
        <taxon>Agaricomycetes</taxon>
        <taxon>Polyporales</taxon>
        <taxon>Polyporaceae</taxon>
        <taxon>Trametes</taxon>
    </lineage>
</organism>
<evidence type="ECO:0000313" key="1">
    <source>
        <dbReference type="EMBL" id="KAJ3001596.1"/>
    </source>
</evidence>
<accession>A0ACC1PVA3</accession>
<reference evidence="1" key="1">
    <citation type="submission" date="2022-08" db="EMBL/GenBank/DDBJ databases">
        <title>Genome Sequence of Pycnoporus sanguineus.</title>
        <authorList>
            <person name="Buettner E."/>
        </authorList>
    </citation>
    <scope>NUCLEOTIDE SEQUENCE</scope>
    <source>
        <strain evidence="1">CG-C14</strain>
    </source>
</reference>
<protein>
    <submittedName>
        <fullName evidence="1">Uncharacterized protein</fullName>
    </submittedName>
</protein>
<name>A0ACC1PVA3_9APHY</name>